<name>A0A9W4CIV0_9CYAN</name>
<dbReference type="PANTHER" id="PTHR34675:SF1">
    <property type="entry name" value="PROTEIN TRIGALACTOSYLDIACYLGLYCEROL 2, CHLOROPLASTIC"/>
    <property type="match status" value="1"/>
</dbReference>
<dbReference type="PANTHER" id="PTHR34675">
    <property type="entry name" value="PROTEIN TRIGALACTOSYLDIACYLGLYCEROL 2, CHLOROPLASTIC"/>
    <property type="match status" value="1"/>
</dbReference>
<reference evidence="3" key="1">
    <citation type="submission" date="2020-09" db="EMBL/GenBank/DDBJ databases">
        <authorList>
            <person name="Blom J."/>
        </authorList>
    </citation>
    <scope>NUCLEOTIDE SEQUENCE</scope>
    <source>
        <strain evidence="3">No.713</strain>
    </source>
</reference>
<dbReference type="EMBL" id="LR882967">
    <property type="protein sequence ID" value="CAD5941534.1"/>
    <property type="molecule type" value="Genomic_DNA"/>
</dbReference>
<keyword evidence="1" id="KW-0472">Membrane</keyword>
<evidence type="ECO:0000256" key="1">
    <source>
        <dbReference type="SAM" id="Phobius"/>
    </source>
</evidence>
<dbReference type="Proteomes" id="UP001153719">
    <property type="component" value="Chromosome"/>
</dbReference>
<proteinExistence type="predicted"/>
<evidence type="ECO:0000259" key="2">
    <source>
        <dbReference type="Pfam" id="PF02470"/>
    </source>
</evidence>
<dbReference type="Pfam" id="PF02470">
    <property type="entry name" value="MlaD"/>
    <property type="match status" value="1"/>
</dbReference>
<sequence>MRSRAVREGSVGLLILLGLGLLGAVILWLKNISLGTRSYTLIAEFTDASALQIGTPVRYRGVKIGRVTRLEPNLNSVDAILEITPSSFIIPRNIIIQSNQIGLLNEGYVDIIPKVNTSQKIADADPLSPDCPDTILCNNTRIPAETGIDIMKLISSLYQFAEIYGNPELYVNLNTTAKTTTTAAQEATKLTGKLSDFLVVAQSEMKDLNESLDTGIGGLNQSVNQGVTSFTSEISNLSASVQQDTQGVSKAAVESANSVGRAADQITSLSNQFNGLLANNRVTLISTLENINQTTKELSVLVTTLTPIMSQLEQAKIVENLEATSANAEAASANLRILSKAVSDPENLMLIQETLTSTRNTLQTLQKISEDVNQLTGDEQLQNNLKNLINGLGRLFGSTQRLERQKSMSEQLEPLAEAVEKTQVTLSTLNQASTLNTETPQPNETVEKLMDSATNYSVHQNQKFISQPSYPLETSSSPILNPTH</sequence>
<dbReference type="RefSeq" id="WP_254173634.1">
    <property type="nucleotide sequence ID" value="NZ_LR882967.1"/>
</dbReference>
<dbReference type="KEGG" id="ppsu:NO713_01953"/>
<dbReference type="InterPro" id="IPR039342">
    <property type="entry name" value="TGD2-like"/>
</dbReference>
<accession>A0A9W4CIV0</accession>
<keyword evidence="1" id="KW-1133">Transmembrane helix</keyword>
<keyword evidence="4" id="KW-1185">Reference proteome</keyword>
<dbReference type="AlphaFoldDB" id="A0A9W4CIV0"/>
<dbReference type="InterPro" id="IPR003399">
    <property type="entry name" value="Mce/MlaD"/>
</dbReference>
<evidence type="ECO:0000313" key="4">
    <source>
        <dbReference type="Proteomes" id="UP001153719"/>
    </source>
</evidence>
<keyword evidence="1" id="KW-0812">Transmembrane</keyword>
<protein>
    <recommendedName>
        <fullName evidence="2">Mce/MlaD domain-containing protein</fullName>
    </recommendedName>
</protein>
<evidence type="ECO:0000313" key="3">
    <source>
        <dbReference type="EMBL" id="CAD5941534.1"/>
    </source>
</evidence>
<feature type="domain" description="Mce/MlaD" evidence="2">
    <location>
        <begin position="38"/>
        <end position="113"/>
    </location>
</feature>
<feature type="transmembrane region" description="Helical" evidence="1">
    <location>
        <begin position="12"/>
        <end position="29"/>
    </location>
</feature>
<gene>
    <name evidence="3" type="primary">ycf22</name>
    <name evidence="3" type="ORF">NO713_01953</name>
</gene>
<organism evidence="3 4">
    <name type="scientific">Planktothrix pseudagardhii</name>
    <dbReference type="NCBI Taxonomy" id="132604"/>
    <lineage>
        <taxon>Bacteria</taxon>
        <taxon>Bacillati</taxon>
        <taxon>Cyanobacteriota</taxon>
        <taxon>Cyanophyceae</taxon>
        <taxon>Oscillatoriophycideae</taxon>
        <taxon>Oscillatoriales</taxon>
        <taxon>Microcoleaceae</taxon>
        <taxon>Planktothrix</taxon>
    </lineage>
</organism>